<evidence type="ECO:0000313" key="4">
    <source>
        <dbReference type="Proteomes" id="UP000756132"/>
    </source>
</evidence>
<accession>A0A9Q8P9S5</accession>
<dbReference type="EMBL" id="CP090167">
    <property type="protein sequence ID" value="UJO18256.1"/>
    <property type="molecule type" value="Genomic_DNA"/>
</dbReference>
<keyword evidence="4" id="KW-1185">Reference proteome</keyword>
<reference evidence="3" key="1">
    <citation type="submission" date="2021-12" db="EMBL/GenBank/DDBJ databases">
        <authorList>
            <person name="Zaccaron A."/>
            <person name="Stergiopoulos I."/>
        </authorList>
    </citation>
    <scope>NUCLEOTIDE SEQUENCE</scope>
    <source>
        <strain evidence="3">Race5_Kim</strain>
    </source>
</reference>
<dbReference type="GeneID" id="71986240"/>
<dbReference type="InterPro" id="IPR037401">
    <property type="entry name" value="SnoaL-like"/>
</dbReference>
<dbReference type="InterPro" id="IPR032710">
    <property type="entry name" value="NTF2-like_dom_sf"/>
</dbReference>
<feature type="region of interest" description="Disordered" evidence="1">
    <location>
        <begin position="120"/>
        <end position="141"/>
    </location>
</feature>
<evidence type="ECO:0000259" key="2">
    <source>
        <dbReference type="Pfam" id="PF12680"/>
    </source>
</evidence>
<evidence type="ECO:0000256" key="1">
    <source>
        <dbReference type="SAM" id="MobiDB-lite"/>
    </source>
</evidence>
<feature type="domain" description="SnoaL-like" evidence="2">
    <location>
        <begin position="16"/>
        <end position="113"/>
    </location>
</feature>
<evidence type="ECO:0000313" key="3">
    <source>
        <dbReference type="EMBL" id="UJO18256.1"/>
    </source>
</evidence>
<dbReference type="RefSeq" id="XP_047762622.1">
    <property type="nucleotide sequence ID" value="XM_047905510.1"/>
</dbReference>
<dbReference type="Proteomes" id="UP000756132">
    <property type="component" value="Chromosome 5"/>
</dbReference>
<sequence length="141" mass="16143">MATQQTYDGLRAWYFEYLATIQAYNFDALGKFFNDDFVMQGQKIGRVGFQNTLKTQIQSWPQLRWMPRRIAIDMEQGPMICGWFDMSHDGKNGEMVHFQEVAFYTMRDGKMADVVVMFPGPVPEGDPTPRSGQQGDGVSKL</sequence>
<proteinExistence type="predicted"/>
<protein>
    <recommendedName>
        <fullName evidence="2">SnoaL-like domain-containing protein</fullName>
    </recommendedName>
</protein>
<dbReference type="Pfam" id="PF12680">
    <property type="entry name" value="SnoaL_2"/>
    <property type="match status" value="1"/>
</dbReference>
<name>A0A9Q8P9S5_PASFU</name>
<dbReference type="Gene3D" id="3.10.450.50">
    <property type="match status" value="1"/>
</dbReference>
<organism evidence="3 4">
    <name type="scientific">Passalora fulva</name>
    <name type="common">Tomato leaf mold</name>
    <name type="synonym">Cladosporium fulvum</name>
    <dbReference type="NCBI Taxonomy" id="5499"/>
    <lineage>
        <taxon>Eukaryota</taxon>
        <taxon>Fungi</taxon>
        <taxon>Dikarya</taxon>
        <taxon>Ascomycota</taxon>
        <taxon>Pezizomycotina</taxon>
        <taxon>Dothideomycetes</taxon>
        <taxon>Dothideomycetidae</taxon>
        <taxon>Mycosphaerellales</taxon>
        <taxon>Mycosphaerellaceae</taxon>
        <taxon>Fulvia</taxon>
    </lineage>
</organism>
<dbReference type="SUPFAM" id="SSF54427">
    <property type="entry name" value="NTF2-like"/>
    <property type="match status" value="1"/>
</dbReference>
<dbReference type="AlphaFoldDB" id="A0A9Q8P9S5"/>
<gene>
    <name evidence="3" type="ORF">CLAFUR5_06362</name>
</gene>
<reference evidence="3" key="2">
    <citation type="journal article" date="2022" name="Microb. Genom.">
        <title>A chromosome-scale genome assembly of the tomato pathogen Cladosporium fulvum reveals a compartmentalized genome architecture and the presence of a dispensable chromosome.</title>
        <authorList>
            <person name="Zaccaron A.Z."/>
            <person name="Chen L.H."/>
            <person name="Samaras A."/>
            <person name="Stergiopoulos I."/>
        </authorList>
    </citation>
    <scope>NUCLEOTIDE SEQUENCE</scope>
    <source>
        <strain evidence="3">Race5_Kim</strain>
    </source>
</reference>
<dbReference type="KEGG" id="ffu:CLAFUR5_06362"/>